<dbReference type="PANTHER" id="PTHR31285">
    <property type="entry name" value="NICOTINAMIDE MONONUCLEOTIDE ADENYLYLTRANSFERASE"/>
    <property type="match status" value="1"/>
</dbReference>
<accession>A0A8H5BPS1</accession>
<dbReference type="PANTHER" id="PTHR31285:SF0">
    <property type="entry name" value="NICOTINAMIDE MONONUCLEOTIDE ADENYLYLTRANSFERASE"/>
    <property type="match status" value="1"/>
</dbReference>
<dbReference type="OrthoDB" id="5591297at2759"/>
<protein>
    <recommendedName>
        <fullName evidence="3">Nicotinamide-nucleotide adenylyltransferase</fullName>
    </recommendedName>
</protein>
<dbReference type="GO" id="GO:0016887">
    <property type="term" value="F:ATP hydrolysis activity"/>
    <property type="evidence" value="ECO:0007669"/>
    <property type="project" value="TreeGrafter"/>
</dbReference>
<reference evidence="1 2" key="1">
    <citation type="journal article" date="2020" name="ISME J.">
        <title>Uncovering the hidden diversity of litter-decomposition mechanisms in mushroom-forming fungi.</title>
        <authorList>
            <person name="Floudas D."/>
            <person name="Bentzer J."/>
            <person name="Ahren D."/>
            <person name="Johansson T."/>
            <person name="Persson P."/>
            <person name="Tunlid A."/>
        </authorList>
    </citation>
    <scope>NUCLEOTIDE SEQUENCE [LARGE SCALE GENOMIC DNA]</scope>
    <source>
        <strain evidence="1 2">CBS 101986</strain>
    </source>
</reference>
<evidence type="ECO:0000313" key="2">
    <source>
        <dbReference type="Proteomes" id="UP000567179"/>
    </source>
</evidence>
<dbReference type="GO" id="GO:0005634">
    <property type="term" value="C:nucleus"/>
    <property type="evidence" value="ECO:0007669"/>
    <property type="project" value="TreeGrafter"/>
</dbReference>
<dbReference type="InterPro" id="IPR014729">
    <property type="entry name" value="Rossmann-like_a/b/a_fold"/>
</dbReference>
<organism evidence="1 2">
    <name type="scientific">Psilocybe cf. subviscida</name>
    <dbReference type="NCBI Taxonomy" id="2480587"/>
    <lineage>
        <taxon>Eukaryota</taxon>
        <taxon>Fungi</taxon>
        <taxon>Dikarya</taxon>
        <taxon>Basidiomycota</taxon>
        <taxon>Agaricomycotina</taxon>
        <taxon>Agaricomycetes</taxon>
        <taxon>Agaricomycetidae</taxon>
        <taxon>Agaricales</taxon>
        <taxon>Agaricineae</taxon>
        <taxon>Strophariaceae</taxon>
        <taxon>Psilocybe</taxon>
    </lineage>
</organism>
<evidence type="ECO:0000313" key="1">
    <source>
        <dbReference type="EMBL" id="KAF5326791.1"/>
    </source>
</evidence>
<dbReference type="GO" id="GO:0005737">
    <property type="term" value="C:cytoplasm"/>
    <property type="evidence" value="ECO:0007669"/>
    <property type="project" value="TreeGrafter"/>
</dbReference>
<evidence type="ECO:0008006" key="3">
    <source>
        <dbReference type="Google" id="ProtNLM"/>
    </source>
</evidence>
<gene>
    <name evidence="1" type="ORF">D9619_004214</name>
</gene>
<keyword evidence="2" id="KW-1185">Reference proteome</keyword>
<dbReference type="GO" id="GO:0000309">
    <property type="term" value="F:nicotinamide-nucleotide adenylyltransferase activity"/>
    <property type="evidence" value="ECO:0007669"/>
    <property type="project" value="TreeGrafter"/>
</dbReference>
<dbReference type="AlphaFoldDB" id="A0A8H5BPS1"/>
<proteinExistence type="predicted"/>
<comment type="caution">
    <text evidence="1">The sequence shown here is derived from an EMBL/GenBank/DDBJ whole genome shotgun (WGS) entry which is preliminary data.</text>
</comment>
<dbReference type="Proteomes" id="UP000567179">
    <property type="component" value="Unassembled WGS sequence"/>
</dbReference>
<dbReference type="Gene3D" id="3.40.50.620">
    <property type="entry name" value="HUPs"/>
    <property type="match status" value="1"/>
</dbReference>
<name>A0A8H5BPS1_9AGAR</name>
<sequence length="333" mass="36036">MQVGHSLSAESTLERAAFDNQDMAAIRKATPQLLKRLQEGISSFELVYTPHPHWPLRASNTSTGAGSPLRISVLDSSFNPPTKAHLGLANSRPPFLNDPNADYDARLLLLSVKNADKTLKPGDARYEQRIEMMSLLARSINPSADSPSGPSPHTTPEDISNTAIGIIDEPIFAGKSSLILSYLDGLLASRSAGTGSSAPVVELTFLVGLDTLERLFSTRYYASESAMVDTLRKFILPRPDGEGSRIVCADRAASNSASWPDPKAMESAQEFMDSGRISIIDMGNELSTYSSTTVRRSVGSLGQDDSPAGTWRKLVTKDVAEYIVENGLYQTEL</sequence>
<dbReference type="SUPFAM" id="SSF52374">
    <property type="entry name" value="Nucleotidylyl transferase"/>
    <property type="match status" value="1"/>
</dbReference>
<dbReference type="EMBL" id="JAACJJ010000014">
    <property type="protein sequence ID" value="KAF5326791.1"/>
    <property type="molecule type" value="Genomic_DNA"/>
</dbReference>